<dbReference type="PROSITE" id="PS51257">
    <property type="entry name" value="PROKAR_LIPOPROTEIN"/>
    <property type="match status" value="1"/>
</dbReference>
<keyword evidence="4" id="KW-1185">Reference proteome</keyword>
<keyword evidence="2" id="KW-0732">Signal</keyword>
<sequence length="117" mass="12370">MAMVRFLVCLAAACSCAALLLGLPPAQARVVGSGLIGRLGGHERPAAAGFLRVGSESKEQQQQQRVVEDDGNDGSSRWPRAPPAAGKEELRSVPAGPDPLHHHGSPKRPEQELRPLP</sequence>
<organism evidence="3 4">
    <name type="scientific">Lolium multiflorum</name>
    <name type="common">Italian ryegrass</name>
    <name type="synonym">Lolium perenne subsp. multiflorum</name>
    <dbReference type="NCBI Taxonomy" id="4521"/>
    <lineage>
        <taxon>Eukaryota</taxon>
        <taxon>Viridiplantae</taxon>
        <taxon>Streptophyta</taxon>
        <taxon>Embryophyta</taxon>
        <taxon>Tracheophyta</taxon>
        <taxon>Spermatophyta</taxon>
        <taxon>Magnoliopsida</taxon>
        <taxon>Liliopsida</taxon>
        <taxon>Poales</taxon>
        <taxon>Poaceae</taxon>
        <taxon>BOP clade</taxon>
        <taxon>Pooideae</taxon>
        <taxon>Poodae</taxon>
        <taxon>Poeae</taxon>
        <taxon>Poeae Chloroplast Group 2 (Poeae type)</taxon>
        <taxon>Loliodinae</taxon>
        <taxon>Loliinae</taxon>
        <taxon>Lolium</taxon>
    </lineage>
</organism>
<comment type="caution">
    <text evidence="3">The sequence shown here is derived from an EMBL/GenBank/DDBJ whole genome shotgun (WGS) entry which is preliminary data.</text>
</comment>
<gene>
    <name evidence="3" type="ORF">QYE76_066369</name>
</gene>
<evidence type="ECO:0000313" key="3">
    <source>
        <dbReference type="EMBL" id="KAK1648564.1"/>
    </source>
</evidence>
<feature type="compositionally biased region" description="Basic and acidic residues" evidence="1">
    <location>
        <begin position="107"/>
        <end position="117"/>
    </location>
</feature>
<accession>A0AAD8SB74</accession>
<protein>
    <submittedName>
        <fullName evidence="3">Uncharacterized protein</fullName>
    </submittedName>
</protein>
<evidence type="ECO:0000313" key="4">
    <source>
        <dbReference type="Proteomes" id="UP001231189"/>
    </source>
</evidence>
<proteinExistence type="predicted"/>
<feature type="signal peptide" evidence="2">
    <location>
        <begin position="1"/>
        <end position="28"/>
    </location>
</feature>
<feature type="chain" id="PRO_5042189751" evidence="2">
    <location>
        <begin position="29"/>
        <end position="117"/>
    </location>
</feature>
<dbReference type="Proteomes" id="UP001231189">
    <property type="component" value="Unassembled WGS sequence"/>
</dbReference>
<name>A0AAD8SB74_LOLMU</name>
<feature type="region of interest" description="Disordered" evidence="1">
    <location>
        <begin position="53"/>
        <end position="117"/>
    </location>
</feature>
<evidence type="ECO:0000256" key="1">
    <source>
        <dbReference type="SAM" id="MobiDB-lite"/>
    </source>
</evidence>
<dbReference type="EMBL" id="JAUUTY010000004">
    <property type="protein sequence ID" value="KAK1648564.1"/>
    <property type="molecule type" value="Genomic_DNA"/>
</dbReference>
<dbReference type="AlphaFoldDB" id="A0AAD8SB74"/>
<evidence type="ECO:0000256" key="2">
    <source>
        <dbReference type="SAM" id="SignalP"/>
    </source>
</evidence>
<reference evidence="3" key="1">
    <citation type="submission" date="2023-07" db="EMBL/GenBank/DDBJ databases">
        <title>A chromosome-level genome assembly of Lolium multiflorum.</title>
        <authorList>
            <person name="Chen Y."/>
            <person name="Copetti D."/>
            <person name="Kolliker R."/>
            <person name="Studer B."/>
        </authorList>
    </citation>
    <scope>NUCLEOTIDE SEQUENCE</scope>
    <source>
        <strain evidence="3">02402/16</strain>
        <tissue evidence="3">Leaf</tissue>
    </source>
</reference>